<dbReference type="EMBL" id="JASPKY010000209">
    <property type="protein sequence ID" value="KAK9720554.1"/>
    <property type="molecule type" value="Genomic_DNA"/>
</dbReference>
<proteinExistence type="predicted"/>
<comment type="caution">
    <text evidence="1">The sequence shown here is derived from an EMBL/GenBank/DDBJ whole genome shotgun (WGS) entry which is preliminary data.</text>
</comment>
<name>A0AAW1KNG8_POPJA</name>
<dbReference type="Proteomes" id="UP001458880">
    <property type="component" value="Unassembled WGS sequence"/>
</dbReference>
<keyword evidence="2" id="KW-1185">Reference proteome</keyword>
<organism evidence="1 2">
    <name type="scientific">Popillia japonica</name>
    <name type="common">Japanese beetle</name>
    <dbReference type="NCBI Taxonomy" id="7064"/>
    <lineage>
        <taxon>Eukaryota</taxon>
        <taxon>Metazoa</taxon>
        <taxon>Ecdysozoa</taxon>
        <taxon>Arthropoda</taxon>
        <taxon>Hexapoda</taxon>
        <taxon>Insecta</taxon>
        <taxon>Pterygota</taxon>
        <taxon>Neoptera</taxon>
        <taxon>Endopterygota</taxon>
        <taxon>Coleoptera</taxon>
        <taxon>Polyphaga</taxon>
        <taxon>Scarabaeiformia</taxon>
        <taxon>Scarabaeidae</taxon>
        <taxon>Rutelinae</taxon>
        <taxon>Popillia</taxon>
    </lineage>
</organism>
<gene>
    <name evidence="1" type="ORF">QE152_g21978</name>
</gene>
<protein>
    <submittedName>
        <fullName evidence="1">Uncharacterized protein</fullName>
    </submittedName>
</protein>
<reference evidence="1 2" key="1">
    <citation type="journal article" date="2024" name="BMC Genomics">
        <title>De novo assembly and annotation of Popillia japonica's genome with initial clues to its potential as an invasive pest.</title>
        <authorList>
            <person name="Cucini C."/>
            <person name="Boschi S."/>
            <person name="Funari R."/>
            <person name="Cardaioli E."/>
            <person name="Iannotti N."/>
            <person name="Marturano G."/>
            <person name="Paoli F."/>
            <person name="Bruttini M."/>
            <person name="Carapelli A."/>
            <person name="Frati F."/>
            <person name="Nardi F."/>
        </authorList>
    </citation>
    <scope>NUCLEOTIDE SEQUENCE [LARGE SCALE GENOMIC DNA]</scope>
    <source>
        <strain evidence="1">DMR45628</strain>
    </source>
</reference>
<sequence length="102" mass="12204">MKKKEIMLSRSKSILNNFMTKYWQLKVQEMTMKRNIHKEYDEREYFAVGVITHVTTMDRAADTVKPTFFVCERWEHERKSAIGKAGELTKENLIEKMLENED</sequence>
<accession>A0AAW1KNG8</accession>
<evidence type="ECO:0000313" key="2">
    <source>
        <dbReference type="Proteomes" id="UP001458880"/>
    </source>
</evidence>
<evidence type="ECO:0000313" key="1">
    <source>
        <dbReference type="EMBL" id="KAK9720554.1"/>
    </source>
</evidence>
<dbReference type="AlphaFoldDB" id="A0AAW1KNG8"/>